<evidence type="ECO:0000313" key="3">
    <source>
        <dbReference type="EMBL" id="EIW75295.1"/>
    </source>
</evidence>
<comment type="caution">
    <text evidence="3">The sequence shown here is derived from an EMBL/GenBank/DDBJ whole genome shotgun (WGS) entry which is preliminary data.</text>
</comment>
<dbReference type="PANTHER" id="PTHR43539:SF68">
    <property type="entry name" value="FLAVIN-BINDING MONOOXYGENASE-LIKE PROTEIN (AFU_ORTHOLOGUE AFUA_4G09220)"/>
    <property type="match status" value="1"/>
</dbReference>
<dbReference type="Pfam" id="PF07992">
    <property type="entry name" value="Pyr_redox_2"/>
    <property type="match status" value="1"/>
</dbReference>
<dbReference type="SUPFAM" id="SSF51905">
    <property type="entry name" value="FAD/NAD(P)-binding domain"/>
    <property type="match status" value="1"/>
</dbReference>
<dbReference type="OrthoDB" id="74360at2759"/>
<dbReference type="PRINTS" id="PR00411">
    <property type="entry name" value="PNDRDTASEI"/>
</dbReference>
<accession>A0A5M3M9C4</accession>
<dbReference type="PANTHER" id="PTHR43539">
    <property type="entry name" value="FLAVIN-BINDING MONOOXYGENASE-LIKE PROTEIN (AFU_ORTHOLOGUE AFUA_4G09220)"/>
    <property type="match status" value="1"/>
</dbReference>
<dbReference type="RefSeq" id="XP_007774701.1">
    <property type="nucleotide sequence ID" value="XM_007776511.1"/>
</dbReference>
<sequence length="609" mass="66422">MLDTDVELAEAAADWLVTLGAAASSDDLDAFADHFLPDGWLRDLLCYSWDFRTLSGRDTIYNYLAAPASDKYSTNGFTSDAAPSPKSPHGRRRFDATAIHALELDINSTLDGPTAFPLPADPSQSGVQAAFTFSLREPHARGRGFFRLVPTPRAGWKALTVFLSLHELIGYEEPVARPLGIPEDPATVAAWEDEYVKEGEAIEKDPTVLIVGAGQAGLMCAARFRRMGIRTLVVEKTPRVGDVWRQRDRETFPKYVDRTRLANFMESYAILQDLHIWTSTTVLSSPEPRYDSNTQRWTVTVSRNGGTFEIKPKHLVLALGSGQPTTPTWPGMDTFEGNTYHSDYHRNAGKWRGKKAIVVGSCNAGADIAQDFASNGVDVTIVQRTPTCVMSYKTADKLTFDPIWNKSRASEDADLFGNSMPNRLVIQSLANGGLDQFKKLDAELHVGLEAKGYKLTWSLNGVEAGYPVFLLEQLARGTMMDIGVGQLIIDGKVKVKHGVDIVGFESDCVVFADGTKLPADVVALATGNAPAIETIRSLVGAHLVSKIGGKVWGLDPDGEHRRLFRPTGQPGLWIVGGGISTPRYHSRHLGLQILAEELGIKGPTPGYSG</sequence>
<keyword evidence="1" id="KW-0560">Oxidoreductase</keyword>
<dbReference type="OMA" id="GQAGLMC"/>
<keyword evidence="4" id="KW-1185">Reference proteome</keyword>
<name>A0A5M3M9C4_CONPW</name>
<dbReference type="InterPro" id="IPR036188">
    <property type="entry name" value="FAD/NAD-bd_sf"/>
</dbReference>
<evidence type="ECO:0000259" key="2">
    <source>
        <dbReference type="Pfam" id="PF07992"/>
    </source>
</evidence>
<dbReference type="InterPro" id="IPR050982">
    <property type="entry name" value="Auxin_biosynth/cation_transpt"/>
</dbReference>
<evidence type="ECO:0000313" key="4">
    <source>
        <dbReference type="Proteomes" id="UP000053558"/>
    </source>
</evidence>
<dbReference type="GO" id="GO:0004497">
    <property type="term" value="F:monooxygenase activity"/>
    <property type="evidence" value="ECO:0007669"/>
    <property type="project" value="TreeGrafter"/>
</dbReference>
<dbReference type="GO" id="GO:0050660">
    <property type="term" value="F:flavin adenine dinucleotide binding"/>
    <property type="evidence" value="ECO:0007669"/>
    <property type="project" value="TreeGrafter"/>
</dbReference>
<dbReference type="EMBL" id="JH711589">
    <property type="protein sequence ID" value="EIW75295.1"/>
    <property type="molecule type" value="Genomic_DNA"/>
</dbReference>
<evidence type="ECO:0000256" key="1">
    <source>
        <dbReference type="ARBA" id="ARBA00023002"/>
    </source>
</evidence>
<dbReference type="GeneID" id="19206301"/>
<dbReference type="Gene3D" id="3.50.50.60">
    <property type="entry name" value="FAD/NAD(P)-binding domain"/>
    <property type="match status" value="1"/>
</dbReference>
<organism evidence="3 4">
    <name type="scientific">Coniophora puteana (strain RWD-64-598)</name>
    <name type="common">Brown rot fungus</name>
    <dbReference type="NCBI Taxonomy" id="741705"/>
    <lineage>
        <taxon>Eukaryota</taxon>
        <taxon>Fungi</taxon>
        <taxon>Dikarya</taxon>
        <taxon>Basidiomycota</taxon>
        <taxon>Agaricomycotina</taxon>
        <taxon>Agaricomycetes</taxon>
        <taxon>Agaricomycetidae</taxon>
        <taxon>Boletales</taxon>
        <taxon>Coniophorineae</taxon>
        <taxon>Coniophoraceae</taxon>
        <taxon>Coniophora</taxon>
    </lineage>
</organism>
<dbReference type="Proteomes" id="UP000053558">
    <property type="component" value="Unassembled WGS sequence"/>
</dbReference>
<dbReference type="InterPro" id="IPR023753">
    <property type="entry name" value="FAD/NAD-binding_dom"/>
</dbReference>
<gene>
    <name evidence="3" type="ORF">CONPUDRAFT_169662</name>
</gene>
<proteinExistence type="predicted"/>
<dbReference type="AlphaFoldDB" id="A0A5M3M9C4"/>
<dbReference type="KEGG" id="cput:CONPUDRAFT_169662"/>
<reference evidence="4" key="1">
    <citation type="journal article" date="2012" name="Science">
        <title>The Paleozoic origin of enzymatic lignin decomposition reconstructed from 31 fungal genomes.</title>
        <authorList>
            <person name="Floudas D."/>
            <person name="Binder M."/>
            <person name="Riley R."/>
            <person name="Barry K."/>
            <person name="Blanchette R.A."/>
            <person name="Henrissat B."/>
            <person name="Martinez A.T."/>
            <person name="Otillar R."/>
            <person name="Spatafora J.W."/>
            <person name="Yadav J.S."/>
            <person name="Aerts A."/>
            <person name="Benoit I."/>
            <person name="Boyd A."/>
            <person name="Carlson A."/>
            <person name="Copeland A."/>
            <person name="Coutinho P.M."/>
            <person name="de Vries R.P."/>
            <person name="Ferreira P."/>
            <person name="Findley K."/>
            <person name="Foster B."/>
            <person name="Gaskell J."/>
            <person name="Glotzer D."/>
            <person name="Gorecki P."/>
            <person name="Heitman J."/>
            <person name="Hesse C."/>
            <person name="Hori C."/>
            <person name="Igarashi K."/>
            <person name="Jurgens J.A."/>
            <person name="Kallen N."/>
            <person name="Kersten P."/>
            <person name="Kohler A."/>
            <person name="Kuees U."/>
            <person name="Kumar T.K.A."/>
            <person name="Kuo A."/>
            <person name="LaButti K."/>
            <person name="Larrondo L.F."/>
            <person name="Lindquist E."/>
            <person name="Ling A."/>
            <person name="Lombard V."/>
            <person name="Lucas S."/>
            <person name="Lundell T."/>
            <person name="Martin R."/>
            <person name="McLaughlin D.J."/>
            <person name="Morgenstern I."/>
            <person name="Morin E."/>
            <person name="Murat C."/>
            <person name="Nagy L.G."/>
            <person name="Nolan M."/>
            <person name="Ohm R.A."/>
            <person name="Patyshakuliyeva A."/>
            <person name="Rokas A."/>
            <person name="Ruiz-Duenas F.J."/>
            <person name="Sabat G."/>
            <person name="Salamov A."/>
            <person name="Samejima M."/>
            <person name="Schmutz J."/>
            <person name="Slot J.C."/>
            <person name="St John F."/>
            <person name="Stenlid J."/>
            <person name="Sun H."/>
            <person name="Sun S."/>
            <person name="Syed K."/>
            <person name="Tsang A."/>
            <person name="Wiebenga A."/>
            <person name="Young D."/>
            <person name="Pisabarro A."/>
            <person name="Eastwood D.C."/>
            <person name="Martin F."/>
            <person name="Cullen D."/>
            <person name="Grigoriev I.V."/>
            <person name="Hibbett D.S."/>
        </authorList>
    </citation>
    <scope>NUCLEOTIDE SEQUENCE [LARGE SCALE GENOMIC DNA]</scope>
    <source>
        <strain evidence="4">RWD-64-598 SS2</strain>
    </source>
</reference>
<protein>
    <submittedName>
        <fullName evidence="3">FAD/NAD(P)-binding domain-containing protein</fullName>
    </submittedName>
</protein>
<feature type="domain" description="FAD/NAD(P)-binding" evidence="2">
    <location>
        <begin position="207"/>
        <end position="390"/>
    </location>
</feature>
<dbReference type="PRINTS" id="PR00368">
    <property type="entry name" value="FADPNR"/>
</dbReference>